<dbReference type="SMART" id="SM00320">
    <property type="entry name" value="WD40"/>
    <property type="match status" value="9"/>
</dbReference>
<gene>
    <name evidence="10" type="ORF">PSAL00342_LOCUS4974</name>
    <name evidence="11" type="ORF">PSAL00342_LOCUS4975</name>
</gene>
<dbReference type="GO" id="GO:0031514">
    <property type="term" value="C:motile cilium"/>
    <property type="evidence" value="ECO:0007669"/>
    <property type="project" value="UniProtKB-SubCell"/>
</dbReference>
<dbReference type="InterPro" id="IPR001680">
    <property type="entry name" value="WD40_rpt"/>
</dbReference>
<evidence type="ECO:0000256" key="1">
    <source>
        <dbReference type="ARBA" id="ARBA00004230"/>
    </source>
</evidence>
<protein>
    <recommendedName>
        <fullName evidence="8">Cilia- and flagella-associated protein 52</fullName>
    </recommendedName>
</protein>
<keyword evidence="6" id="KW-0969">Cilium</keyword>
<feature type="repeat" description="WD" evidence="9">
    <location>
        <begin position="420"/>
        <end position="453"/>
    </location>
</feature>
<evidence type="ECO:0000256" key="7">
    <source>
        <dbReference type="ARBA" id="ARBA00029456"/>
    </source>
</evidence>
<feature type="repeat" description="WD" evidence="9">
    <location>
        <begin position="335"/>
        <end position="376"/>
    </location>
</feature>
<dbReference type="EMBL" id="HBIS01005511">
    <property type="protein sequence ID" value="CAE0611140.1"/>
    <property type="molecule type" value="Transcribed_RNA"/>
</dbReference>
<evidence type="ECO:0000256" key="8">
    <source>
        <dbReference type="ARBA" id="ARBA00029552"/>
    </source>
</evidence>
<comment type="subcellular location">
    <subcellularLocation>
        <location evidence="1">Cell projection</location>
        <location evidence="1">Cilium</location>
        <location evidence="1">Flagellum</location>
    </subcellularLocation>
    <subcellularLocation>
        <location evidence="2">Cytoplasm</location>
    </subcellularLocation>
</comment>
<evidence type="ECO:0000256" key="2">
    <source>
        <dbReference type="ARBA" id="ARBA00004496"/>
    </source>
</evidence>
<dbReference type="GO" id="GO:0005930">
    <property type="term" value="C:axoneme"/>
    <property type="evidence" value="ECO:0007669"/>
    <property type="project" value="UniProtKB-ARBA"/>
</dbReference>
<keyword evidence="4 9" id="KW-0853">WD repeat</keyword>
<dbReference type="InterPro" id="IPR036322">
    <property type="entry name" value="WD40_repeat_dom_sf"/>
</dbReference>
<dbReference type="AlphaFoldDB" id="A0A6U9RAZ7"/>
<dbReference type="SUPFAM" id="SSF50978">
    <property type="entry name" value="WD40 repeat-like"/>
    <property type="match status" value="2"/>
</dbReference>
<dbReference type="InterPro" id="IPR015943">
    <property type="entry name" value="WD40/YVTN_repeat-like_dom_sf"/>
</dbReference>
<name>A0A6U9RAZ7_9CHLO</name>
<feature type="repeat" description="WD" evidence="9">
    <location>
        <begin position="464"/>
        <end position="505"/>
    </location>
</feature>
<comment type="similarity">
    <text evidence="7">Belongs to the CFAP52 family.</text>
</comment>
<evidence type="ECO:0000256" key="9">
    <source>
        <dbReference type="PROSITE-ProRule" id="PRU00221"/>
    </source>
</evidence>
<evidence type="ECO:0000313" key="10">
    <source>
        <dbReference type="EMBL" id="CAE0611139.1"/>
    </source>
</evidence>
<evidence type="ECO:0000256" key="3">
    <source>
        <dbReference type="ARBA" id="ARBA00022490"/>
    </source>
</evidence>
<evidence type="ECO:0000256" key="4">
    <source>
        <dbReference type="ARBA" id="ARBA00022574"/>
    </source>
</evidence>
<dbReference type="CDD" id="cd00200">
    <property type="entry name" value="WD40"/>
    <property type="match status" value="1"/>
</dbReference>
<proteinExistence type="inferred from homology"/>
<dbReference type="PANTHER" id="PTHR13720:SF14">
    <property type="entry name" value="CILIA- AND FLAGELLA-ASSOCIATED PROTEIN 52"/>
    <property type="match status" value="1"/>
</dbReference>
<organism evidence="10">
    <name type="scientific">Picocystis salinarum</name>
    <dbReference type="NCBI Taxonomy" id="88271"/>
    <lineage>
        <taxon>Eukaryota</taxon>
        <taxon>Viridiplantae</taxon>
        <taxon>Chlorophyta</taxon>
        <taxon>Picocystophyceae</taxon>
        <taxon>Picocystales</taxon>
        <taxon>Picocystaceae</taxon>
        <taxon>Picocystis</taxon>
    </lineage>
</organism>
<reference evidence="10" key="1">
    <citation type="submission" date="2021-01" db="EMBL/GenBank/DDBJ databases">
        <authorList>
            <person name="Corre E."/>
            <person name="Pelletier E."/>
            <person name="Niang G."/>
            <person name="Scheremetjew M."/>
            <person name="Finn R."/>
            <person name="Kale V."/>
            <person name="Holt S."/>
            <person name="Cochrane G."/>
            <person name="Meng A."/>
            <person name="Brown T."/>
            <person name="Cohen L."/>
        </authorList>
    </citation>
    <scope>NUCLEOTIDE SEQUENCE</scope>
    <source>
        <strain evidence="10">CCMP1897</strain>
    </source>
</reference>
<accession>A0A6U9RAZ7</accession>
<dbReference type="EMBL" id="HBIS01005510">
    <property type="protein sequence ID" value="CAE0611139.1"/>
    <property type="molecule type" value="Transcribed_RNA"/>
</dbReference>
<dbReference type="Gene3D" id="2.130.10.10">
    <property type="entry name" value="YVTN repeat-like/Quinoprotein amine dehydrogenase"/>
    <property type="match status" value="3"/>
</dbReference>
<dbReference type="PANTHER" id="PTHR13720">
    <property type="entry name" value="WD-40 REPEAT PROTEIN"/>
    <property type="match status" value="1"/>
</dbReference>
<dbReference type="PROSITE" id="PS50082">
    <property type="entry name" value="WD_REPEATS_2"/>
    <property type="match status" value="4"/>
</dbReference>
<dbReference type="InterPro" id="IPR050630">
    <property type="entry name" value="WD_repeat_EMAP"/>
</dbReference>
<evidence type="ECO:0000256" key="5">
    <source>
        <dbReference type="ARBA" id="ARBA00022737"/>
    </source>
</evidence>
<dbReference type="Pfam" id="PF00400">
    <property type="entry name" value="WD40"/>
    <property type="match status" value="5"/>
</dbReference>
<dbReference type="PROSITE" id="PS50294">
    <property type="entry name" value="WD_REPEATS_REGION"/>
    <property type="match status" value="3"/>
</dbReference>
<dbReference type="FunFam" id="2.130.10.10:FF:001320">
    <property type="entry name" value="Predicted protein"/>
    <property type="match status" value="1"/>
</dbReference>
<keyword evidence="6" id="KW-0282">Flagellum</keyword>
<keyword evidence="5" id="KW-0677">Repeat</keyword>
<evidence type="ECO:0000313" key="11">
    <source>
        <dbReference type="EMBL" id="CAE0611140.1"/>
    </source>
</evidence>
<feature type="repeat" description="WD" evidence="9">
    <location>
        <begin position="547"/>
        <end position="588"/>
    </location>
</feature>
<keyword evidence="6" id="KW-0966">Cell projection</keyword>
<keyword evidence="3" id="KW-0963">Cytoplasm</keyword>
<sequence>MCVSQTIMATKELRLKTFHGFGGKRRRSVWQAACLEGERKTVYAVGTHVVVRRETGQRGEKTCIKFLEGHTGTVESLAVSPDGRYVASAEKNPDALILVWDLYELRILHKLKLHVGNVQTLDFSCDSRFLASVGCVGDRRLVLWDVQTGTLIGGKDLEKDDKVALKSFTQDPTRYVLGGEGHLGIWNMDVQRKQFAYEHAVLGGVQRNILSLDIDSADEFAYCGTSSGDIVKVCLRSRQLLAKSPPVFPSGTTVVKCKERGLVIGGSGCGKLYLLDFFGKQAQVISKGSVEGEITSIFGGEFNEGGTNHFFCTTSQCTYFHCLVSGTKIRCERLVASHSGAINDIAFADNFDDVFATCSQEHIRLWELTTLRELVTIVSPGNECLCITFTRDGKSILSGWTDGVVRSFIPSSGKQRWTLNDAHKSGVTAICSCSDSSLFVTGGRDGNVRVWKMGPTYQKLLASLKEHRGSINDVCLSGDGKRFVSAASDGSCIVWDLDTHRRVSILQEDSFFASVRYHPDNMRLVTVGSNRRLGYWSSATGEQQRSLEASEKELSTVAVSPDGCFLVTGGADRSVHVWDYRTMRVTHSGNAHMGAITKAIVSPIQQHVITVDAEGGLFIWGI</sequence>
<evidence type="ECO:0000256" key="6">
    <source>
        <dbReference type="ARBA" id="ARBA00022846"/>
    </source>
</evidence>